<dbReference type="InterPro" id="IPR007433">
    <property type="entry name" value="DUF481"/>
</dbReference>
<dbReference type="EMBL" id="PDLO01000003">
    <property type="protein sequence ID" value="PHK98665.1"/>
    <property type="molecule type" value="Genomic_DNA"/>
</dbReference>
<dbReference type="Proteomes" id="UP000226437">
    <property type="component" value="Unassembled WGS sequence"/>
</dbReference>
<protein>
    <recommendedName>
        <fullName evidence="3">DUF481 domain-containing protein</fullName>
    </recommendedName>
</protein>
<accession>A0A2G0CFC0</accession>
<sequence length="256" mass="29861">MHFQRLFLLAWLFVILPGTCVRAQIVNIEDKRKGFDSVGWYGQIDLGGSLTRNINQVITLNGAVRVDRKGRRQSLLGLADYRLVQVSGKNALNAGFGHLRYAYYLNDRWRWETFGQMQYNEQLRLQLRTLVGTGPRLKLLSFDNNRVYVGTLYMYEYDEVADGEIIYRSHRLSSYLSFNLYAWEHLSISNTTYYQPILPDFRQPRISSVTSVSLKLTDRLSFNTRYSITHDALLNRGLPDVPETTYEWVNGLRYSF</sequence>
<dbReference type="AlphaFoldDB" id="A0A2G0CFC0"/>
<evidence type="ECO:0000313" key="1">
    <source>
        <dbReference type="EMBL" id="PHK98665.1"/>
    </source>
</evidence>
<gene>
    <name evidence="1" type="ORF">CGL56_09360</name>
</gene>
<name>A0A2G0CFC0_9BACT</name>
<comment type="caution">
    <text evidence="1">The sequence shown here is derived from an EMBL/GenBank/DDBJ whole genome shotgun (WGS) entry which is preliminary data.</text>
</comment>
<dbReference type="OrthoDB" id="5333575at2"/>
<evidence type="ECO:0008006" key="3">
    <source>
        <dbReference type="Google" id="ProtNLM"/>
    </source>
</evidence>
<dbReference type="RefSeq" id="WP_099106275.1">
    <property type="nucleotide sequence ID" value="NZ_JAATJF010000001.1"/>
</dbReference>
<dbReference type="Pfam" id="PF04338">
    <property type="entry name" value="DUF481"/>
    <property type="match status" value="1"/>
</dbReference>
<reference evidence="1 2" key="1">
    <citation type="submission" date="2017-10" db="EMBL/GenBank/DDBJ databases">
        <title>The draft genome sequence of Lewinella marina KCTC 32374.</title>
        <authorList>
            <person name="Wang K."/>
        </authorList>
    </citation>
    <scope>NUCLEOTIDE SEQUENCE [LARGE SCALE GENOMIC DNA]</scope>
    <source>
        <strain evidence="1 2">MKG-38</strain>
    </source>
</reference>
<keyword evidence="2" id="KW-1185">Reference proteome</keyword>
<organism evidence="1 2">
    <name type="scientific">Neolewinella marina</name>
    <dbReference type="NCBI Taxonomy" id="438751"/>
    <lineage>
        <taxon>Bacteria</taxon>
        <taxon>Pseudomonadati</taxon>
        <taxon>Bacteroidota</taxon>
        <taxon>Saprospiria</taxon>
        <taxon>Saprospirales</taxon>
        <taxon>Lewinellaceae</taxon>
        <taxon>Neolewinella</taxon>
    </lineage>
</organism>
<evidence type="ECO:0000313" key="2">
    <source>
        <dbReference type="Proteomes" id="UP000226437"/>
    </source>
</evidence>
<proteinExistence type="predicted"/>